<dbReference type="VEuPathDB" id="TriTrypDB:LPAL13_070016300"/>
<dbReference type="AlphaFoldDB" id="A0A088RJ25"/>
<sequence length="190" mass="20168">MRCATRISRSPLNSAACSPGSACFGVSTLRAVGAIHGVQVGSFSLTAGVSAGLQCTLSTSSFFPVDCRDCGACAPPLPAEPAELDVPGVAPPPKMSTGGNVYTLHVVGPTAFIAEAAEVLGDDVLVDVTGKYHVEPYTFWRSGKYECPTVRLTYDRLRSTADSLRILRAPDNTVARQRRLYRAIFMGKNV</sequence>
<dbReference type="RefSeq" id="XP_010704117.1">
    <property type="nucleotide sequence ID" value="XM_010705815.1"/>
</dbReference>
<name>A0A088RJ25_LEIPA</name>
<dbReference type="eggNOG" id="ENOG502SN8H">
    <property type="taxonomic scope" value="Eukaryota"/>
</dbReference>
<protein>
    <submittedName>
        <fullName evidence="1">Uncharacterized protein</fullName>
    </submittedName>
</protein>
<dbReference type="VEuPathDB" id="TriTrypDB:LPMP_071100"/>
<evidence type="ECO:0000313" key="1">
    <source>
        <dbReference type="EMBL" id="AIN95795.1"/>
    </source>
</evidence>
<dbReference type="GeneID" id="22572445"/>
<gene>
    <name evidence="1" type="ORF">LPMP_071100</name>
</gene>
<keyword evidence="2" id="KW-1185">Reference proteome</keyword>
<proteinExistence type="predicted"/>
<organism evidence="1 2">
    <name type="scientific">Leishmania panamensis</name>
    <dbReference type="NCBI Taxonomy" id="5679"/>
    <lineage>
        <taxon>Eukaryota</taxon>
        <taxon>Discoba</taxon>
        <taxon>Euglenozoa</taxon>
        <taxon>Kinetoplastea</taxon>
        <taxon>Metakinetoplastina</taxon>
        <taxon>Trypanosomatida</taxon>
        <taxon>Trypanosomatidae</taxon>
        <taxon>Leishmaniinae</taxon>
        <taxon>Leishmania</taxon>
        <taxon>Leishmania guyanensis species complex</taxon>
    </lineage>
</organism>
<evidence type="ECO:0000313" key="2">
    <source>
        <dbReference type="Proteomes" id="UP000063063"/>
    </source>
</evidence>
<reference evidence="1 2" key="1">
    <citation type="journal article" date="2015" name="Sci. Rep.">
        <title>The genome of Leishmania panamensis: insights into genomics of the L. (Viannia) subgenus.</title>
        <authorList>
            <person name="Llanes A."/>
            <person name="Restrepo C.M."/>
            <person name="Vecchio G.D."/>
            <person name="Anguizola F.J."/>
            <person name="Lleonart R."/>
        </authorList>
    </citation>
    <scope>NUCLEOTIDE SEQUENCE [LARGE SCALE GENOMIC DNA]</scope>
    <source>
        <strain evidence="1 2">MHOM/PA/94/PSC-1</strain>
    </source>
</reference>
<accession>A0A088RJ25</accession>
<dbReference type="KEGG" id="lpan:LPMP_071100"/>
<dbReference type="OrthoDB" id="266105at2759"/>
<dbReference type="Proteomes" id="UP000063063">
    <property type="component" value="Chromosome 7"/>
</dbReference>
<dbReference type="EMBL" id="CP009376">
    <property type="protein sequence ID" value="AIN95795.1"/>
    <property type="molecule type" value="Genomic_DNA"/>
</dbReference>